<evidence type="ECO:0000259" key="1">
    <source>
        <dbReference type="Pfam" id="PF00534"/>
    </source>
</evidence>
<comment type="caution">
    <text evidence="2">The sequence shown here is derived from an EMBL/GenBank/DDBJ whole genome shotgun (WGS) entry which is preliminary data.</text>
</comment>
<accession>A0A3S0CCR3</accession>
<name>A0A3S0CCR3_9BACL</name>
<protein>
    <submittedName>
        <fullName evidence="2">Glycosyltransferase</fullName>
    </submittedName>
</protein>
<sequence>MKPYTVVWKGPVHKKSGLGRASRAYLRALRRQGVPVSVGSKKDYLTSNAKKALIYHHIPTQMKWKKLRRSYDPIILNTVWETSKTPKSWLSNMNKFDAICVPSQHNKRALRNSGVKVPIYMVPHGVNTREFHPDNKKMSLPGAEGKFIFVSIFGFQHRKNPEGLLRAYWEEFSSEDNVMLVIKTNGYAAYENEKWIKRKIKKYKEKLGIRKNTAPIVIIGKHISEKQLKGLYTLGDVFVLPTRGEGVGLPFLESLASGVPVIATGWGGQMDFLTPTNSFLLSYQLKNPSVSMNSSHAISRKFSNLFAQKGQLWAEPHLISLKANMRRAYENPELCRAKGRQGRKDMLRFSWDRAGKLMKHSLETVIRSKK</sequence>
<dbReference type="GO" id="GO:0016757">
    <property type="term" value="F:glycosyltransferase activity"/>
    <property type="evidence" value="ECO:0007669"/>
    <property type="project" value="InterPro"/>
</dbReference>
<keyword evidence="3" id="KW-1185">Reference proteome</keyword>
<gene>
    <name evidence="2" type="ORF">EJQ19_04220</name>
</gene>
<dbReference type="Gene3D" id="3.40.50.2000">
    <property type="entry name" value="Glycogen Phosphorylase B"/>
    <property type="match status" value="1"/>
</dbReference>
<dbReference type="RefSeq" id="WP_126139951.1">
    <property type="nucleotide sequence ID" value="NZ_RXHU01000014.1"/>
</dbReference>
<organism evidence="2 3">
    <name type="scientific">Paenibacillus whitsoniae</name>
    <dbReference type="NCBI Taxonomy" id="2496558"/>
    <lineage>
        <taxon>Bacteria</taxon>
        <taxon>Bacillati</taxon>
        <taxon>Bacillota</taxon>
        <taxon>Bacilli</taxon>
        <taxon>Bacillales</taxon>
        <taxon>Paenibacillaceae</taxon>
        <taxon>Paenibacillus</taxon>
    </lineage>
</organism>
<dbReference type="EMBL" id="RXHU01000014">
    <property type="protein sequence ID" value="RTE10951.1"/>
    <property type="molecule type" value="Genomic_DNA"/>
</dbReference>
<feature type="domain" description="Glycosyl transferase family 1" evidence="1">
    <location>
        <begin position="142"/>
        <end position="276"/>
    </location>
</feature>
<dbReference type="Proteomes" id="UP000276128">
    <property type="component" value="Unassembled WGS sequence"/>
</dbReference>
<reference evidence="2 3" key="1">
    <citation type="submission" date="2018-12" db="EMBL/GenBank/DDBJ databases">
        <title>Bacillus ochoae sp. nov., Paenibacillus whitsoniae sp. nov., Paenibacillus spiritus sp. nov. Isolated from the Mars Exploration Rover during spacecraft assembly.</title>
        <authorList>
            <person name="Seuylemezian A."/>
            <person name="Vaishampayan P."/>
        </authorList>
    </citation>
    <scope>NUCLEOTIDE SEQUENCE [LARGE SCALE GENOMIC DNA]</scope>
    <source>
        <strain evidence="2 3">MER 54</strain>
    </source>
</reference>
<dbReference type="InterPro" id="IPR001296">
    <property type="entry name" value="Glyco_trans_1"/>
</dbReference>
<dbReference type="AlphaFoldDB" id="A0A3S0CCR3"/>
<dbReference type="PANTHER" id="PTHR46656">
    <property type="entry name" value="PUTATIVE-RELATED"/>
    <property type="match status" value="1"/>
</dbReference>
<evidence type="ECO:0000313" key="3">
    <source>
        <dbReference type="Proteomes" id="UP000276128"/>
    </source>
</evidence>
<proteinExistence type="predicted"/>
<dbReference type="CDD" id="cd03801">
    <property type="entry name" value="GT4_PimA-like"/>
    <property type="match status" value="1"/>
</dbReference>
<evidence type="ECO:0000313" key="2">
    <source>
        <dbReference type="EMBL" id="RTE10951.1"/>
    </source>
</evidence>
<dbReference type="Pfam" id="PF00534">
    <property type="entry name" value="Glycos_transf_1"/>
    <property type="match status" value="1"/>
</dbReference>
<keyword evidence="2" id="KW-0808">Transferase</keyword>
<dbReference type="SUPFAM" id="SSF53756">
    <property type="entry name" value="UDP-Glycosyltransferase/glycogen phosphorylase"/>
    <property type="match status" value="1"/>
</dbReference>
<dbReference type="OrthoDB" id="440232at2"/>
<dbReference type="PANTHER" id="PTHR46656:SF3">
    <property type="entry name" value="PUTATIVE-RELATED"/>
    <property type="match status" value="1"/>
</dbReference>